<feature type="domain" description="Auxiliary Activity family 9 catalytic" evidence="16">
    <location>
        <begin position="44"/>
        <end position="245"/>
    </location>
</feature>
<reference evidence="17 18" key="1">
    <citation type="submission" date="2017-07" db="EMBL/GenBank/DDBJ databases">
        <title>Genome sequence of the Sordaria macrospora wild type strain R19027.</title>
        <authorList>
            <person name="Nowrousian M."/>
            <person name="Teichert I."/>
            <person name="Kueck U."/>
        </authorList>
    </citation>
    <scope>NUCLEOTIDE SEQUENCE [LARGE SCALE GENOMIC DNA]</scope>
    <source>
        <strain evidence="17 18">R19027</strain>
        <tissue evidence="17">Mycelium</tissue>
    </source>
</reference>
<evidence type="ECO:0000256" key="15">
    <source>
        <dbReference type="ARBA" id="ARBA00047174"/>
    </source>
</evidence>
<evidence type="ECO:0000256" key="14">
    <source>
        <dbReference type="ARBA" id="ARBA00045077"/>
    </source>
</evidence>
<keyword evidence="7" id="KW-0560">Oxidoreductase</keyword>
<evidence type="ECO:0000256" key="2">
    <source>
        <dbReference type="ARBA" id="ARBA00004613"/>
    </source>
</evidence>
<accession>A0A8S8ZGZ9</accession>
<evidence type="ECO:0000256" key="6">
    <source>
        <dbReference type="ARBA" id="ARBA00023001"/>
    </source>
</evidence>
<dbReference type="AlphaFoldDB" id="A0A8S8ZGZ9"/>
<dbReference type="CDD" id="cd21175">
    <property type="entry name" value="LPMO_AA9"/>
    <property type="match status" value="1"/>
</dbReference>
<proteinExistence type="inferred from homology"/>
<keyword evidence="4" id="KW-0479">Metal-binding</keyword>
<evidence type="ECO:0000256" key="5">
    <source>
        <dbReference type="ARBA" id="ARBA00022729"/>
    </source>
</evidence>
<dbReference type="Pfam" id="PF03443">
    <property type="entry name" value="AA9"/>
    <property type="match status" value="1"/>
</dbReference>
<sequence>MSVVKDPVSESRVHDPDGYRTSTLPIMLPSVTLLLAAAAGTSAHYTFPKVWANSGTTADWQYVRRADNWQNNGFVDNVNSNQIRCFQSSHSPAQSTLSVAAGTTITYGAAPNVYHPGPMQFYLARVPDGQDINSWTGEGAVWFKIQHEQPQFGQQLTWASNGKSSFPVKIPSCIKSGNYLLRAEHIGLHVAQSSGAAQFYISCAQLSITGGGNTEPSNKVSFPGAYKASDPGILININYPVPTSYKNPGPSVFIC</sequence>
<evidence type="ECO:0000256" key="4">
    <source>
        <dbReference type="ARBA" id="ARBA00022723"/>
    </source>
</evidence>
<dbReference type="InterPro" id="IPR005103">
    <property type="entry name" value="AA9_LPMO"/>
</dbReference>
<comment type="subcellular location">
    <subcellularLocation>
        <location evidence="2">Secreted</location>
    </subcellularLocation>
</comment>
<evidence type="ECO:0000256" key="9">
    <source>
        <dbReference type="ARBA" id="ARBA00023033"/>
    </source>
</evidence>
<dbReference type="EMBL" id="NMPR01000121">
    <property type="protein sequence ID" value="KAA8629907.1"/>
    <property type="molecule type" value="Genomic_DNA"/>
</dbReference>
<dbReference type="Gene3D" id="2.70.50.70">
    <property type="match status" value="1"/>
</dbReference>
<dbReference type="PANTHER" id="PTHR33353:SF3">
    <property type="entry name" value="ENDOGLUCANASE II"/>
    <property type="match status" value="1"/>
</dbReference>
<keyword evidence="12" id="KW-0624">Polysaccharide degradation</keyword>
<gene>
    <name evidence="17" type="ORF">SMACR_04105</name>
</gene>
<name>A0A8S8ZGZ9_SORMA</name>
<dbReference type="EC" id="1.14.99.56" evidence="15"/>
<keyword evidence="11" id="KW-0119">Carbohydrate metabolism</keyword>
<evidence type="ECO:0000256" key="10">
    <source>
        <dbReference type="ARBA" id="ARBA00023157"/>
    </source>
</evidence>
<evidence type="ECO:0000256" key="12">
    <source>
        <dbReference type="ARBA" id="ARBA00023326"/>
    </source>
</evidence>
<evidence type="ECO:0000256" key="8">
    <source>
        <dbReference type="ARBA" id="ARBA00023008"/>
    </source>
</evidence>
<evidence type="ECO:0000313" key="17">
    <source>
        <dbReference type="EMBL" id="KAA8629907.1"/>
    </source>
</evidence>
<comment type="cofactor">
    <cofactor evidence="1">
        <name>Cu(2+)</name>
        <dbReference type="ChEBI" id="CHEBI:29036"/>
    </cofactor>
</comment>
<keyword evidence="5" id="KW-0732">Signal</keyword>
<evidence type="ECO:0000259" key="16">
    <source>
        <dbReference type="Pfam" id="PF03443"/>
    </source>
</evidence>
<comment type="similarity">
    <text evidence="13">Belongs to the polysaccharide monooxygenase AA9 family.</text>
</comment>
<comment type="caution">
    <text evidence="17">The sequence shown here is derived from an EMBL/GenBank/DDBJ whole genome shotgun (WGS) entry which is preliminary data.</text>
</comment>
<dbReference type="OMA" id="LMRNEHI"/>
<protein>
    <recommendedName>
        <fullName evidence="15">lytic cellulose monooxygenase (C4-dehydrogenating)</fullName>
        <ecNumber evidence="15">1.14.99.56</ecNumber>
    </recommendedName>
</protein>
<organism evidence="17 18">
    <name type="scientific">Sordaria macrospora</name>
    <dbReference type="NCBI Taxonomy" id="5147"/>
    <lineage>
        <taxon>Eukaryota</taxon>
        <taxon>Fungi</taxon>
        <taxon>Dikarya</taxon>
        <taxon>Ascomycota</taxon>
        <taxon>Pezizomycotina</taxon>
        <taxon>Sordariomycetes</taxon>
        <taxon>Sordariomycetidae</taxon>
        <taxon>Sordariales</taxon>
        <taxon>Sordariaceae</taxon>
        <taxon>Sordaria</taxon>
    </lineage>
</organism>
<dbReference type="GO" id="GO:0004497">
    <property type="term" value="F:monooxygenase activity"/>
    <property type="evidence" value="ECO:0007669"/>
    <property type="project" value="UniProtKB-KW"/>
</dbReference>
<dbReference type="GO" id="GO:0005576">
    <property type="term" value="C:extracellular region"/>
    <property type="evidence" value="ECO:0007669"/>
    <property type="project" value="UniProtKB-SubCell"/>
</dbReference>
<evidence type="ECO:0000256" key="11">
    <source>
        <dbReference type="ARBA" id="ARBA00023277"/>
    </source>
</evidence>
<dbReference type="Proteomes" id="UP000433876">
    <property type="component" value="Unassembled WGS sequence"/>
</dbReference>
<keyword evidence="6" id="KW-0136">Cellulose degradation</keyword>
<evidence type="ECO:0000256" key="1">
    <source>
        <dbReference type="ARBA" id="ARBA00001973"/>
    </source>
</evidence>
<dbReference type="GO" id="GO:0046872">
    <property type="term" value="F:metal ion binding"/>
    <property type="evidence" value="ECO:0007669"/>
    <property type="project" value="UniProtKB-KW"/>
</dbReference>
<keyword evidence="9" id="KW-0503">Monooxygenase</keyword>
<dbReference type="VEuPathDB" id="FungiDB:SMAC_04105"/>
<dbReference type="PANTHER" id="PTHR33353">
    <property type="entry name" value="PUTATIVE (AFU_ORTHOLOGUE AFUA_1G12560)-RELATED"/>
    <property type="match status" value="1"/>
</dbReference>
<keyword evidence="3" id="KW-0964">Secreted</keyword>
<evidence type="ECO:0000313" key="18">
    <source>
        <dbReference type="Proteomes" id="UP000433876"/>
    </source>
</evidence>
<evidence type="ECO:0000256" key="3">
    <source>
        <dbReference type="ARBA" id="ARBA00022525"/>
    </source>
</evidence>
<evidence type="ECO:0000256" key="13">
    <source>
        <dbReference type="ARBA" id="ARBA00044502"/>
    </source>
</evidence>
<dbReference type="GO" id="GO:0030245">
    <property type="term" value="P:cellulose catabolic process"/>
    <property type="evidence" value="ECO:0007669"/>
    <property type="project" value="UniProtKB-KW"/>
</dbReference>
<keyword evidence="8" id="KW-0186">Copper</keyword>
<evidence type="ECO:0000256" key="7">
    <source>
        <dbReference type="ARBA" id="ARBA00023002"/>
    </source>
</evidence>
<dbReference type="InterPro" id="IPR049892">
    <property type="entry name" value="AA9"/>
</dbReference>
<comment type="catalytic activity">
    <reaction evidence="14">
        <text>[(1-&gt;4)-beta-D-glucosyl]n+m + reduced acceptor + O2 = 4-dehydro-beta-D-glucosyl-[(1-&gt;4)-beta-D-glucosyl]n-1 + [(1-&gt;4)-beta-D-glucosyl]m + acceptor + H2O.</text>
        <dbReference type="EC" id="1.14.99.56"/>
    </reaction>
</comment>
<keyword evidence="10" id="KW-1015">Disulfide bond</keyword>